<feature type="domain" description="Fe2OG dioxygenase" evidence="5">
    <location>
        <begin position="160"/>
        <end position="262"/>
    </location>
</feature>
<evidence type="ECO:0000259" key="5">
    <source>
        <dbReference type="PROSITE" id="PS51471"/>
    </source>
</evidence>
<gene>
    <name evidence="6" type="ORF">RJ640_014394</name>
</gene>
<keyword evidence="4" id="KW-0560">Oxidoreductase</keyword>
<dbReference type="AlphaFoldDB" id="A0AA88QXX6"/>
<dbReference type="EMBL" id="JAVXUO010002530">
    <property type="protein sequence ID" value="KAK2972336.1"/>
    <property type="molecule type" value="Genomic_DNA"/>
</dbReference>
<keyword evidence="2 4" id="KW-0479">Metal-binding</keyword>
<evidence type="ECO:0000256" key="1">
    <source>
        <dbReference type="ARBA" id="ARBA00008056"/>
    </source>
</evidence>
<dbReference type="Proteomes" id="UP001187471">
    <property type="component" value="Unassembled WGS sequence"/>
</dbReference>
<protein>
    <recommendedName>
        <fullName evidence="5">Fe2OG dioxygenase domain-containing protein</fullName>
    </recommendedName>
</protein>
<organism evidence="6 7">
    <name type="scientific">Escallonia rubra</name>
    <dbReference type="NCBI Taxonomy" id="112253"/>
    <lineage>
        <taxon>Eukaryota</taxon>
        <taxon>Viridiplantae</taxon>
        <taxon>Streptophyta</taxon>
        <taxon>Embryophyta</taxon>
        <taxon>Tracheophyta</taxon>
        <taxon>Spermatophyta</taxon>
        <taxon>Magnoliopsida</taxon>
        <taxon>eudicotyledons</taxon>
        <taxon>Gunneridae</taxon>
        <taxon>Pentapetalae</taxon>
        <taxon>asterids</taxon>
        <taxon>campanulids</taxon>
        <taxon>Escalloniales</taxon>
        <taxon>Escalloniaceae</taxon>
        <taxon>Escallonia</taxon>
    </lineage>
</organism>
<dbReference type="Gene3D" id="2.60.120.330">
    <property type="entry name" value="B-lactam Antibiotic, Isopenicillin N Synthase, Chain"/>
    <property type="match status" value="1"/>
</dbReference>
<evidence type="ECO:0000313" key="7">
    <source>
        <dbReference type="Proteomes" id="UP001187471"/>
    </source>
</evidence>
<dbReference type="InterPro" id="IPR050295">
    <property type="entry name" value="Plant_2OG-oxidoreductases"/>
</dbReference>
<reference evidence="6" key="1">
    <citation type="submission" date="2022-12" db="EMBL/GenBank/DDBJ databases">
        <title>Draft genome assemblies for two species of Escallonia (Escalloniales).</title>
        <authorList>
            <person name="Chanderbali A."/>
            <person name="Dervinis C."/>
            <person name="Anghel I."/>
            <person name="Soltis D."/>
            <person name="Soltis P."/>
            <person name="Zapata F."/>
        </authorList>
    </citation>
    <scope>NUCLEOTIDE SEQUENCE</scope>
    <source>
        <strain evidence="6">UCBG92.1500</strain>
        <tissue evidence="6">Leaf</tissue>
    </source>
</reference>
<comment type="similarity">
    <text evidence="1 4">Belongs to the iron/ascorbate-dependent oxidoreductase family.</text>
</comment>
<evidence type="ECO:0000256" key="3">
    <source>
        <dbReference type="ARBA" id="ARBA00023004"/>
    </source>
</evidence>
<dbReference type="GO" id="GO:0046872">
    <property type="term" value="F:metal ion binding"/>
    <property type="evidence" value="ECO:0007669"/>
    <property type="project" value="UniProtKB-KW"/>
</dbReference>
<dbReference type="InterPro" id="IPR044861">
    <property type="entry name" value="IPNS-like_FE2OG_OXY"/>
</dbReference>
<evidence type="ECO:0000313" key="6">
    <source>
        <dbReference type="EMBL" id="KAK2972336.1"/>
    </source>
</evidence>
<dbReference type="Pfam" id="PF14226">
    <property type="entry name" value="DIOX_N"/>
    <property type="match status" value="1"/>
</dbReference>
<keyword evidence="3 4" id="KW-0408">Iron</keyword>
<dbReference type="InterPro" id="IPR005123">
    <property type="entry name" value="Oxoglu/Fe-dep_dioxygenase_dom"/>
</dbReference>
<dbReference type="GO" id="GO:0016705">
    <property type="term" value="F:oxidoreductase activity, acting on paired donors, with incorporation or reduction of molecular oxygen"/>
    <property type="evidence" value="ECO:0007669"/>
    <property type="project" value="UniProtKB-ARBA"/>
</dbReference>
<keyword evidence="7" id="KW-1185">Reference proteome</keyword>
<dbReference type="Pfam" id="PF03171">
    <property type="entry name" value="2OG-FeII_Oxy"/>
    <property type="match status" value="1"/>
</dbReference>
<dbReference type="PROSITE" id="PS51471">
    <property type="entry name" value="FE2OG_OXY"/>
    <property type="match status" value="1"/>
</dbReference>
<name>A0AA88QXX6_9ASTE</name>
<dbReference type="InterPro" id="IPR027443">
    <property type="entry name" value="IPNS-like_sf"/>
</dbReference>
<dbReference type="SUPFAM" id="SSF51197">
    <property type="entry name" value="Clavaminate synthase-like"/>
    <property type="match status" value="1"/>
</dbReference>
<dbReference type="PANTHER" id="PTHR47991">
    <property type="entry name" value="OXOGLUTARATE/IRON-DEPENDENT DIOXYGENASE"/>
    <property type="match status" value="1"/>
</dbReference>
<evidence type="ECO:0000256" key="2">
    <source>
        <dbReference type="ARBA" id="ARBA00022723"/>
    </source>
</evidence>
<proteinExistence type="inferred from homology"/>
<sequence>MAIAVVLATVGFGGRRAVWESRRTWGEEDEVRNSVESRSVVINHGIPTGTIHRMKTAAAEFFKLPAQEKKKYPYDPNVLEGYGTPYPLSENESVDWSSALFLRLSPIQQRKLELWPTTPPELKDTVEAYSAEVAKVNKKLLGCLSLIMGMERNALFELHEEMSMLLRVTYYPTCCMPDQVLGLGPHSDASSITLLAQDDDVTGLQVLHDGGWVPVKPIPNALVVNIGDVMEIWSNGRYKSIDHRVVTTVEKARTSYASFVAPHKDVVMEPLEQMLDAQHRHGMYHKVKYENYLKYVLHRKLEGKAHMAKYTI</sequence>
<dbReference type="InterPro" id="IPR026992">
    <property type="entry name" value="DIOX_N"/>
</dbReference>
<dbReference type="FunFam" id="2.60.120.330:FF:000079">
    <property type="entry name" value="Protein SRG1"/>
    <property type="match status" value="1"/>
</dbReference>
<comment type="caution">
    <text evidence="6">The sequence shown here is derived from an EMBL/GenBank/DDBJ whole genome shotgun (WGS) entry which is preliminary data.</text>
</comment>
<accession>A0AA88QXX6</accession>
<evidence type="ECO:0000256" key="4">
    <source>
        <dbReference type="RuleBase" id="RU003682"/>
    </source>
</evidence>